<keyword evidence="6 13" id="KW-0443">Lipid metabolism</keyword>
<feature type="binding site" evidence="13">
    <location>
        <position position="11"/>
    </location>
    <ligand>
        <name>NADPH</name>
        <dbReference type="ChEBI" id="CHEBI:57783"/>
    </ligand>
</feature>
<evidence type="ECO:0000256" key="3">
    <source>
        <dbReference type="ARBA" id="ARBA00022857"/>
    </source>
</evidence>
<feature type="binding site" evidence="13">
    <location>
        <position position="136"/>
    </location>
    <ligand>
        <name>sn-glycerol 3-phosphate</name>
        <dbReference type="ChEBI" id="CHEBI:57597"/>
    </ligand>
</feature>
<comment type="subcellular location">
    <subcellularLocation>
        <location evidence="13">Cytoplasm</location>
    </subcellularLocation>
</comment>
<dbReference type="FunFam" id="3.40.50.720:FF:000019">
    <property type="entry name" value="Glycerol-3-phosphate dehydrogenase [NAD(P)+]"/>
    <property type="match status" value="1"/>
</dbReference>
<evidence type="ECO:0000256" key="5">
    <source>
        <dbReference type="ARBA" id="ARBA00023027"/>
    </source>
</evidence>
<evidence type="ECO:0000256" key="10">
    <source>
        <dbReference type="ARBA" id="ARBA00066687"/>
    </source>
</evidence>
<feature type="binding site" evidence="15">
    <location>
        <begin position="253"/>
        <end position="254"/>
    </location>
    <ligand>
        <name>substrate</name>
    </ligand>
</feature>
<dbReference type="FunFam" id="1.10.1040.10:FF:000001">
    <property type="entry name" value="Glycerol-3-phosphate dehydrogenase [NAD(P)+]"/>
    <property type="match status" value="1"/>
</dbReference>
<comment type="function">
    <text evidence="13">Catalyzes the reduction of the glycolytic intermediate dihydroxyacetone phosphate (DHAP) to sn-glycerol 3-phosphate (G3P), the key precursor for phospholipid synthesis.</text>
</comment>
<comment type="pathway">
    <text evidence="13">Membrane lipid metabolism; glycerophospholipid metabolism.</text>
</comment>
<evidence type="ECO:0000256" key="7">
    <source>
        <dbReference type="ARBA" id="ARBA00023209"/>
    </source>
</evidence>
<evidence type="ECO:0000256" key="12">
    <source>
        <dbReference type="ARBA" id="ARBA00080511"/>
    </source>
</evidence>
<evidence type="ECO:0000256" key="16">
    <source>
        <dbReference type="PIRSR" id="PIRSR000114-3"/>
    </source>
</evidence>
<dbReference type="GO" id="GO:0051287">
    <property type="term" value="F:NAD binding"/>
    <property type="evidence" value="ECO:0007669"/>
    <property type="project" value="InterPro"/>
</dbReference>
<keyword evidence="3 13" id="KW-0521">NADP</keyword>
<feature type="binding site" evidence="13">
    <location>
        <position position="253"/>
    </location>
    <ligand>
        <name>sn-glycerol 3-phosphate</name>
        <dbReference type="ChEBI" id="CHEBI:57597"/>
    </ligand>
</feature>
<dbReference type="EC" id="1.1.1.94" evidence="10 13"/>
<dbReference type="PANTHER" id="PTHR11728:SF1">
    <property type="entry name" value="GLYCEROL-3-PHOSPHATE DEHYDROGENASE [NAD(+)] 2, CHLOROPLASTIC"/>
    <property type="match status" value="1"/>
</dbReference>
<feature type="domain" description="Glycerol-3-phosphate dehydrogenase NAD-dependent C-terminal" evidence="19">
    <location>
        <begin position="178"/>
        <end position="318"/>
    </location>
</feature>
<dbReference type="InterPro" id="IPR006168">
    <property type="entry name" value="G3P_DH_NAD-dep"/>
</dbReference>
<feature type="binding site" evidence="13">
    <location>
        <position position="242"/>
    </location>
    <ligand>
        <name>sn-glycerol 3-phosphate</name>
        <dbReference type="ChEBI" id="CHEBI:57597"/>
    </ligand>
</feature>
<dbReference type="SUPFAM" id="SSF51735">
    <property type="entry name" value="NAD(P)-binding Rossmann-fold domains"/>
    <property type="match status" value="1"/>
</dbReference>
<feature type="binding site" evidence="13">
    <location>
        <position position="31"/>
    </location>
    <ligand>
        <name>NADPH</name>
        <dbReference type="ChEBI" id="CHEBI:57783"/>
    </ligand>
</feature>
<dbReference type="GO" id="GO:0046168">
    <property type="term" value="P:glycerol-3-phosphate catabolic process"/>
    <property type="evidence" value="ECO:0007669"/>
    <property type="project" value="InterPro"/>
</dbReference>
<evidence type="ECO:0000313" key="20">
    <source>
        <dbReference type="EMBL" id="AMY10983.1"/>
    </source>
</evidence>
<feature type="binding site" evidence="13">
    <location>
        <position position="105"/>
    </location>
    <ligand>
        <name>sn-glycerol 3-phosphate</name>
        <dbReference type="ChEBI" id="CHEBI:57597"/>
    </ligand>
</feature>
<evidence type="ECO:0000313" key="21">
    <source>
        <dbReference type="Proteomes" id="UP000076079"/>
    </source>
</evidence>
<feature type="binding site" evidence="13">
    <location>
        <position position="138"/>
    </location>
    <ligand>
        <name>NADPH</name>
        <dbReference type="ChEBI" id="CHEBI:57783"/>
    </ligand>
</feature>
<evidence type="ECO:0000259" key="19">
    <source>
        <dbReference type="Pfam" id="PF07479"/>
    </source>
</evidence>
<keyword evidence="7 13" id="KW-0594">Phospholipid biosynthesis</keyword>
<evidence type="ECO:0000256" key="14">
    <source>
        <dbReference type="PIRSR" id="PIRSR000114-1"/>
    </source>
</evidence>
<dbReference type="Pfam" id="PF07479">
    <property type="entry name" value="NAD_Gly3P_dh_C"/>
    <property type="match status" value="1"/>
</dbReference>
<sequence length="331" mass="34350">MITTVVGAGSWGTALAMHLARVGHDVHLCARDPALAARMCQARENADYLPELRLPDNVHPTDDIAAAVASASMIVWAVPSHGTRDMLRPSAHAVRTGTVIVSATKGLERVTWTRMSQVLGEELPAGCPIVVLSGPSFAHEVARELPTAMVAAATDAAASARVLKDLRGKRFRLYATDDVVGVEIGGAYKNVIAIAAGVVEGLGLGHNALAGLVTRGLAEMTRLAVAMGGRHETLAGLSGLGDLVLTCTGAASRNHHLGVELGQGRALAEILAGMRMVAEGVNTAEGILALGAAAGVELPIAEQMASVLTGRTHPMAATEALMLRPQKHERH</sequence>
<dbReference type="Proteomes" id="UP000076079">
    <property type="component" value="Chromosome"/>
</dbReference>
<keyword evidence="8 13" id="KW-1208">Phospholipid metabolism</keyword>
<comment type="catalytic activity">
    <reaction evidence="13">
        <text>sn-glycerol 3-phosphate + NAD(+) = dihydroxyacetone phosphate + NADH + H(+)</text>
        <dbReference type="Rhea" id="RHEA:11092"/>
        <dbReference type="ChEBI" id="CHEBI:15378"/>
        <dbReference type="ChEBI" id="CHEBI:57540"/>
        <dbReference type="ChEBI" id="CHEBI:57597"/>
        <dbReference type="ChEBI" id="CHEBI:57642"/>
        <dbReference type="ChEBI" id="CHEBI:57945"/>
        <dbReference type="EC" id="1.1.1.94"/>
    </reaction>
</comment>
<dbReference type="PIRSF" id="PIRSF000114">
    <property type="entry name" value="Glycerol-3-P_dh"/>
    <property type="match status" value="1"/>
</dbReference>
<evidence type="ECO:0000256" key="17">
    <source>
        <dbReference type="RuleBase" id="RU000437"/>
    </source>
</evidence>
<dbReference type="AlphaFoldDB" id="A0A143PS37"/>
<feature type="domain" description="Glycerol-3-phosphate dehydrogenase NAD-dependent N-terminal" evidence="18">
    <location>
        <begin position="4"/>
        <end position="157"/>
    </location>
</feature>
<feature type="binding site" evidence="16">
    <location>
        <position position="253"/>
    </location>
    <ligand>
        <name>NAD(+)</name>
        <dbReference type="ChEBI" id="CHEBI:57540"/>
    </ligand>
</feature>
<dbReference type="GO" id="GO:0005975">
    <property type="term" value="P:carbohydrate metabolic process"/>
    <property type="evidence" value="ECO:0007669"/>
    <property type="project" value="InterPro"/>
</dbReference>
<dbReference type="RefSeq" id="WP_234800490.1">
    <property type="nucleotide sequence ID" value="NZ_CP015136.1"/>
</dbReference>
<feature type="binding site" evidence="13">
    <location>
        <position position="254"/>
    </location>
    <ligand>
        <name>sn-glycerol 3-phosphate</name>
        <dbReference type="ChEBI" id="CHEBI:57597"/>
    </ligand>
</feature>
<feature type="binding site" evidence="13">
    <location>
        <position position="48"/>
    </location>
    <ligand>
        <name>NADPH</name>
        <dbReference type="ChEBI" id="CHEBI:57783"/>
    </ligand>
</feature>
<organism evidence="20 21">
    <name type="scientific">Luteitalea pratensis</name>
    <dbReference type="NCBI Taxonomy" id="1855912"/>
    <lineage>
        <taxon>Bacteria</taxon>
        <taxon>Pseudomonadati</taxon>
        <taxon>Acidobacteriota</taxon>
        <taxon>Vicinamibacteria</taxon>
        <taxon>Vicinamibacterales</taxon>
        <taxon>Vicinamibacteraceae</taxon>
        <taxon>Luteitalea</taxon>
    </lineage>
</organism>
<name>A0A143PS37_LUTPR</name>
<accession>A0A143PS37</accession>
<dbReference type="InterPro" id="IPR036291">
    <property type="entry name" value="NAD(P)-bd_dom_sf"/>
</dbReference>
<dbReference type="NCBIfam" id="NF000942">
    <property type="entry name" value="PRK00094.1-4"/>
    <property type="match status" value="1"/>
</dbReference>
<evidence type="ECO:0000256" key="4">
    <source>
        <dbReference type="ARBA" id="ARBA00023002"/>
    </source>
</evidence>
<keyword evidence="4 13" id="KW-0560">Oxidoreductase</keyword>
<evidence type="ECO:0000256" key="11">
    <source>
        <dbReference type="ARBA" id="ARBA00069372"/>
    </source>
</evidence>
<protein>
    <recommendedName>
        <fullName evidence="11 13">Glycerol-3-phosphate dehydrogenase [NAD(P)+]</fullName>
        <ecNumber evidence="10 13">1.1.1.94</ecNumber>
    </recommendedName>
    <alternativeName>
        <fullName evidence="13">NAD(P)(+)-dependent glycerol-3-phosphate dehydrogenase</fullName>
    </alternativeName>
    <alternativeName>
        <fullName evidence="12 13">NAD(P)H-dependent dihydroxyacetone-phosphate reductase</fullName>
    </alternativeName>
</protein>
<dbReference type="PATRIC" id="fig|1813736.3.peg.4467"/>
<dbReference type="Gene3D" id="1.10.1040.10">
    <property type="entry name" value="N-(1-d-carboxylethyl)-l-norvaline Dehydrogenase, domain 2"/>
    <property type="match status" value="1"/>
</dbReference>
<keyword evidence="2 13" id="KW-0444">Lipid biosynthesis</keyword>
<feature type="binding site" evidence="13">
    <location>
        <position position="134"/>
    </location>
    <ligand>
        <name>sn-glycerol 3-phosphate</name>
        <dbReference type="ChEBI" id="CHEBI:57597"/>
    </ligand>
</feature>
<proteinExistence type="inferred from homology"/>
<dbReference type="GO" id="GO:0008654">
    <property type="term" value="P:phospholipid biosynthetic process"/>
    <property type="evidence" value="ECO:0007669"/>
    <property type="project" value="UniProtKB-KW"/>
</dbReference>
<dbReference type="InterPro" id="IPR008927">
    <property type="entry name" value="6-PGluconate_DH-like_C_sf"/>
</dbReference>
<feature type="binding site" evidence="13">
    <location>
        <position position="252"/>
    </location>
    <ligand>
        <name>sn-glycerol 3-phosphate</name>
        <dbReference type="ChEBI" id="CHEBI:57597"/>
    </ligand>
</feature>
<feature type="binding site" evidence="13">
    <location>
        <position position="279"/>
    </location>
    <ligand>
        <name>NADPH</name>
        <dbReference type="ChEBI" id="CHEBI:57783"/>
    </ligand>
</feature>
<dbReference type="NCBIfam" id="NF000940">
    <property type="entry name" value="PRK00094.1-2"/>
    <property type="match status" value="1"/>
</dbReference>
<feature type="binding site" evidence="15">
    <location>
        <position position="105"/>
    </location>
    <ligand>
        <name>substrate</name>
    </ligand>
</feature>
<dbReference type="GO" id="GO:0141152">
    <property type="term" value="F:glycerol-3-phosphate dehydrogenase (NAD+) activity"/>
    <property type="evidence" value="ECO:0007669"/>
    <property type="project" value="RHEA"/>
</dbReference>
<dbReference type="PRINTS" id="PR00077">
    <property type="entry name" value="GPDHDRGNASE"/>
</dbReference>
<dbReference type="KEGG" id="abac:LuPra_04227"/>
<comment type="caution">
    <text evidence="13">Lacks conserved residue(s) required for the propagation of feature annotation.</text>
</comment>
<feature type="binding site" evidence="13">
    <location>
        <position position="189"/>
    </location>
    <ligand>
        <name>sn-glycerol 3-phosphate</name>
        <dbReference type="ChEBI" id="CHEBI:57597"/>
    </ligand>
</feature>
<feature type="active site" description="Proton acceptor" evidence="13 14">
    <location>
        <position position="189"/>
    </location>
</feature>
<feature type="binding site" evidence="13">
    <location>
        <position position="253"/>
    </location>
    <ligand>
        <name>NADPH</name>
        <dbReference type="ChEBI" id="CHEBI:57783"/>
    </ligand>
</feature>
<feature type="binding site" evidence="13">
    <location>
        <position position="277"/>
    </location>
    <ligand>
        <name>NADPH</name>
        <dbReference type="ChEBI" id="CHEBI:57783"/>
    </ligand>
</feature>
<feature type="binding site" evidence="16">
    <location>
        <begin position="7"/>
        <end position="12"/>
    </location>
    <ligand>
        <name>NAD(+)</name>
        <dbReference type="ChEBI" id="CHEBI:57540"/>
    </ligand>
</feature>
<dbReference type="InterPro" id="IPR013328">
    <property type="entry name" value="6PGD_dom2"/>
</dbReference>
<dbReference type="PROSITE" id="PS00957">
    <property type="entry name" value="NAD_G3PDH"/>
    <property type="match status" value="1"/>
</dbReference>
<keyword evidence="13" id="KW-0547">Nucleotide-binding</keyword>
<evidence type="ECO:0000259" key="18">
    <source>
        <dbReference type="Pfam" id="PF01210"/>
    </source>
</evidence>
<dbReference type="GO" id="GO:0006650">
    <property type="term" value="P:glycerophospholipid metabolic process"/>
    <property type="evidence" value="ECO:0007669"/>
    <property type="project" value="UniProtKB-UniRule"/>
</dbReference>
<feature type="binding site" evidence="13">
    <location>
        <position position="10"/>
    </location>
    <ligand>
        <name>NADPH</name>
        <dbReference type="ChEBI" id="CHEBI:57783"/>
    </ligand>
</feature>
<keyword evidence="13" id="KW-0963">Cytoplasm</keyword>
<feature type="binding site" evidence="13">
    <location>
        <position position="105"/>
    </location>
    <ligand>
        <name>NADPH</name>
        <dbReference type="ChEBI" id="CHEBI:57783"/>
    </ligand>
</feature>
<evidence type="ECO:0000256" key="13">
    <source>
        <dbReference type="HAMAP-Rule" id="MF_00394"/>
    </source>
</evidence>
<evidence type="ECO:0000256" key="15">
    <source>
        <dbReference type="PIRSR" id="PIRSR000114-2"/>
    </source>
</evidence>
<gene>
    <name evidence="13 20" type="primary">gpsA</name>
    <name evidence="20" type="ORF">LuPra_04227</name>
</gene>
<dbReference type="GO" id="GO:0005829">
    <property type="term" value="C:cytosol"/>
    <property type="evidence" value="ECO:0007669"/>
    <property type="project" value="TreeGrafter"/>
</dbReference>
<dbReference type="Gene3D" id="3.40.50.720">
    <property type="entry name" value="NAD(P)-binding Rossmann-like Domain"/>
    <property type="match status" value="1"/>
</dbReference>
<dbReference type="InterPro" id="IPR011128">
    <property type="entry name" value="G3P_DH_NAD-dep_N"/>
</dbReference>
<dbReference type="GO" id="GO:0141153">
    <property type="term" value="F:glycerol-3-phosphate dehydrogenase (NADP+) activity"/>
    <property type="evidence" value="ECO:0007669"/>
    <property type="project" value="RHEA"/>
</dbReference>
<keyword evidence="21" id="KW-1185">Reference proteome</keyword>
<reference evidence="20 21" key="1">
    <citation type="journal article" date="2016" name="Genome Announc.">
        <title>First Complete Genome Sequence of a Subdivision 6 Acidobacterium Strain.</title>
        <authorList>
            <person name="Huang S."/>
            <person name="Vieira S."/>
            <person name="Bunk B."/>
            <person name="Riedel T."/>
            <person name="Sproer C."/>
            <person name="Overmann J."/>
        </authorList>
    </citation>
    <scope>NUCLEOTIDE SEQUENCE [LARGE SCALE GENOMIC DNA]</scope>
    <source>
        <strain evidence="21">DSM 100886 HEG_-6_39</strain>
    </source>
</reference>
<evidence type="ECO:0000256" key="2">
    <source>
        <dbReference type="ARBA" id="ARBA00022516"/>
    </source>
</evidence>
<dbReference type="STRING" id="1855912.LuPra_04227"/>
<evidence type="ECO:0000256" key="6">
    <source>
        <dbReference type="ARBA" id="ARBA00023098"/>
    </source>
</evidence>
<evidence type="ECO:0000256" key="1">
    <source>
        <dbReference type="ARBA" id="ARBA00011009"/>
    </source>
</evidence>
<dbReference type="HAMAP" id="MF_00394">
    <property type="entry name" value="NAD_Glyc3P_dehydrog"/>
    <property type="match status" value="1"/>
</dbReference>
<feature type="binding site" evidence="16">
    <location>
        <position position="138"/>
    </location>
    <ligand>
        <name>NAD(+)</name>
        <dbReference type="ChEBI" id="CHEBI:57540"/>
    </ligand>
</feature>
<evidence type="ECO:0000256" key="9">
    <source>
        <dbReference type="ARBA" id="ARBA00052716"/>
    </source>
</evidence>
<dbReference type="InterPro" id="IPR006109">
    <property type="entry name" value="G3P_DH_NAD-dep_C"/>
</dbReference>
<dbReference type="Pfam" id="PF01210">
    <property type="entry name" value="NAD_Gly3P_dh_N"/>
    <property type="match status" value="1"/>
</dbReference>
<reference evidence="21" key="2">
    <citation type="submission" date="2016-04" db="EMBL/GenBank/DDBJ databases">
        <title>First Complete Genome Sequence of a Subdivision 6 Acidobacterium.</title>
        <authorList>
            <person name="Huang S."/>
            <person name="Vieira S."/>
            <person name="Bunk B."/>
            <person name="Riedel T."/>
            <person name="Sproeer C."/>
            <person name="Overmann J."/>
        </authorList>
    </citation>
    <scope>NUCLEOTIDE SEQUENCE [LARGE SCALE GENOMIC DNA]</scope>
    <source>
        <strain evidence="21">DSM 100886 HEG_-6_39</strain>
    </source>
</reference>
<evidence type="ECO:0000256" key="8">
    <source>
        <dbReference type="ARBA" id="ARBA00023264"/>
    </source>
</evidence>
<dbReference type="UniPathway" id="UPA00940"/>
<dbReference type="GO" id="GO:0046167">
    <property type="term" value="P:glycerol-3-phosphate biosynthetic process"/>
    <property type="evidence" value="ECO:0007669"/>
    <property type="project" value="UniProtKB-UniRule"/>
</dbReference>
<dbReference type="PANTHER" id="PTHR11728">
    <property type="entry name" value="GLYCEROL-3-PHOSPHATE DEHYDROGENASE"/>
    <property type="match status" value="1"/>
</dbReference>
<dbReference type="SUPFAM" id="SSF48179">
    <property type="entry name" value="6-phosphogluconate dehydrogenase C-terminal domain-like"/>
    <property type="match status" value="1"/>
</dbReference>
<comment type="catalytic activity">
    <reaction evidence="9">
        <text>sn-glycerol 3-phosphate + NADP(+) = dihydroxyacetone phosphate + NADPH + H(+)</text>
        <dbReference type="Rhea" id="RHEA:11096"/>
        <dbReference type="ChEBI" id="CHEBI:15378"/>
        <dbReference type="ChEBI" id="CHEBI:57597"/>
        <dbReference type="ChEBI" id="CHEBI:57642"/>
        <dbReference type="ChEBI" id="CHEBI:57783"/>
        <dbReference type="ChEBI" id="CHEBI:58349"/>
        <dbReference type="EC" id="1.1.1.94"/>
    </reaction>
    <physiologicalReaction direction="right-to-left" evidence="9">
        <dbReference type="Rhea" id="RHEA:11098"/>
    </physiologicalReaction>
</comment>
<dbReference type="EMBL" id="CP015136">
    <property type="protein sequence ID" value="AMY10983.1"/>
    <property type="molecule type" value="Genomic_DNA"/>
</dbReference>
<comment type="similarity">
    <text evidence="1 13 17">Belongs to the NAD-dependent glycerol-3-phosphate dehydrogenase family.</text>
</comment>
<keyword evidence="5 13" id="KW-0520">NAD</keyword>